<accession>A0ACA9QDY6</accession>
<organism evidence="1 2">
    <name type="scientific">Cetraspora pellucida</name>
    <dbReference type="NCBI Taxonomy" id="1433469"/>
    <lineage>
        <taxon>Eukaryota</taxon>
        <taxon>Fungi</taxon>
        <taxon>Fungi incertae sedis</taxon>
        <taxon>Mucoromycota</taxon>
        <taxon>Glomeromycotina</taxon>
        <taxon>Glomeromycetes</taxon>
        <taxon>Diversisporales</taxon>
        <taxon>Gigasporaceae</taxon>
        <taxon>Cetraspora</taxon>
    </lineage>
</organism>
<name>A0ACA9QDY6_9GLOM</name>
<evidence type="ECO:0000313" key="1">
    <source>
        <dbReference type="EMBL" id="CAG8747763.1"/>
    </source>
</evidence>
<sequence length="44" mass="4811">TIMISQQCYNHLNSVYSQIPMLTVLTTLGSSLEGHLSFLAVVSI</sequence>
<reference evidence="1" key="1">
    <citation type="submission" date="2021-06" db="EMBL/GenBank/DDBJ databases">
        <authorList>
            <person name="Kallberg Y."/>
            <person name="Tangrot J."/>
            <person name="Rosling A."/>
        </authorList>
    </citation>
    <scope>NUCLEOTIDE SEQUENCE</scope>
    <source>
        <strain evidence="1">28 12/20/2015</strain>
    </source>
</reference>
<gene>
    <name evidence="1" type="ORF">SPELUC_LOCUS14256</name>
</gene>
<proteinExistence type="predicted"/>
<feature type="non-terminal residue" evidence="1">
    <location>
        <position position="44"/>
    </location>
</feature>
<feature type="non-terminal residue" evidence="1">
    <location>
        <position position="1"/>
    </location>
</feature>
<protein>
    <submittedName>
        <fullName evidence="1">6690_t:CDS:1</fullName>
    </submittedName>
</protein>
<keyword evidence="2" id="KW-1185">Reference proteome</keyword>
<dbReference type="Proteomes" id="UP000789366">
    <property type="component" value="Unassembled WGS sequence"/>
</dbReference>
<dbReference type="EMBL" id="CAJVPW010041180">
    <property type="protein sequence ID" value="CAG8747763.1"/>
    <property type="molecule type" value="Genomic_DNA"/>
</dbReference>
<comment type="caution">
    <text evidence="1">The sequence shown here is derived from an EMBL/GenBank/DDBJ whole genome shotgun (WGS) entry which is preliminary data.</text>
</comment>
<evidence type="ECO:0000313" key="2">
    <source>
        <dbReference type="Proteomes" id="UP000789366"/>
    </source>
</evidence>